<evidence type="ECO:0000256" key="1">
    <source>
        <dbReference type="ARBA" id="ARBA00004141"/>
    </source>
</evidence>
<keyword evidence="8" id="KW-0436">Ligase</keyword>
<keyword evidence="3 5" id="KW-1133">Transmembrane helix</keyword>
<protein>
    <submittedName>
        <fullName evidence="8">O-antigen ligase</fullName>
    </submittedName>
</protein>
<dbReference type="InterPro" id="IPR051533">
    <property type="entry name" value="WaaL-like"/>
</dbReference>
<evidence type="ECO:0000313" key="8">
    <source>
        <dbReference type="EMBL" id="SKB36272.1"/>
    </source>
</evidence>
<evidence type="ECO:0000313" key="10">
    <source>
        <dbReference type="Proteomes" id="UP000190130"/>
    </source>
</evidence>
<dbReference type="PANTHER" id="PTHR37422">
    <property type="entry name" value="TEICHURONIC ACID BIOSYNTHESIS PROTEIN TUAE"/>
    <property type="match status" value="1"/>
</dbReference>
<evidence type="ECO:0000256" key="4">
    <source>
        <dbReference type="ARBA" id="ARBA00023136"/>
    </source>
</evidence>
<evidence type="ECO:0000256" key="5">
    <source>
        <dbReference type="SAM" id="Phobius"/>
    </source>
</evidence>
<feature type="transmembrane region" description="Helical" evidence="5">
    <location>
        <begin position="249"/>
        <end position="268"/>
    </location>
</feature>
<dbReference type="GO" id="GO:0016020">
    <property type="term" value="C:membrane"/>
    <property type="evidence" value="ECO:0007669"/>
    <property type="project" value="UniProtKB-SubCell"/>
</dbReference>
<feature type="transmembrane region" description="Helical" evidence="5">
    <location>
        <begin position="406"/>
        <end position="422"/>
    </location>
</feature>
<organism evidence="7 9">
    <name type="scientific">Bosea thiooxidans</name>
    <dbReference type="NCBI Taxonomy" id="53254"/>
    <lineage>
        <taxon>Bacteria</taxon>
        <taxon>Pseudomonadati</taxon>
        <taxon>Pseudomonadota</taxon>
        <taxon>Alphaproteobacteria</taxon>
        <taxon>Hyphomicrobiales</taxon>
        <taxon>Boseaceae</taxon>
        <taxon>Bosea</taxon>
    </lineage>
</organism>
<evidence type="ECO:0000313" key="7">
    <source>
        <dbReference type="EMBL" id="KQK32010.1"/>
    </source>
</evidence>
<dbReference type="RefSeq" id="WP_055726718.1">
    <property type="nucleotide sequence ID" value="NZ_FUYX01000001.1"/>
</dbReference>
<evidence type="ECO:0000256" key="2">
    <source>
        <dbReference type="ARBA" id="ARBA00022692"/>
    </source>
</evidence>
<accession>A0A0Q3T2W0</accession>
<dbReference type="STRING" id="53254.SAMN05660750_00340"/>
<evidence type="ECO:0000259" key="6">
    <source>
        <dbReference type="Pfam" id="PF04932"/>
    </source>
</evidence>
<dbReference type="Proteomes" id="UP000051562">
    <property type="component" value="Unassembled WGS sequence"/>
</dbReference>
<dbReference type="EMBL" id="LMAR01000009">
    <property type="protein sequence ID" value="KQK32010.1"/>
    <property type="molecule type" value="Genomic_DNA"/>
</dbReference>
<dbReference type="EMBL" id="FUYX01000001">
    <property type="protein sequence ID" value="SKB36272.1"/>
    <property type="molecule type" value="Genomic_DNA"/>
</dbReference>
<feature type="domain" description="O-antigen ligase-related" evidence="6">
    <location>
        <begin position="208"/>
        <end position="355"/>
    </location>
</feature>
<sequence length="428" mass="47030">MTALTAQSSTREGADFGFRSFVFIASLLLAWISTAPFKGDGAENYASSNVLNQLFFTGLAIAGMAALCRIDGKLVRSYWRASWALMFVWILFSVFRSDDFAVSLRAFLFLVTVTIIAGASVLMPTGRAHFAWMIALVALVLLGLNYLGLLVWPDLAMHTAADRNEAQHAGSWRGSFDHKSIAGSMMGVLFFVGIFVFRAGLRLRGIAITALALVFLLSTRSKTGIGLAPAVLGLSLACSWVESSRLRTMLALGPFALMVTFTLGSVLLPPVDHILQALSPGQTYTGRTEIWGFALDRLAQRPIVGFGLETFWASDAVKYAEIGENETGISSGMPHGHNSFLDAAVHFGIVGLLLVAVVLVIAPIRDYNRARQFPENRLIADLMLQIWLFTIYSANLESFFFRRADPVWFALLFAVIYLRFLSRYRTAP</sequence>
<dbReference type="Proteomes" id="UP000190130">
    <property type="component" value="Unassembled WGS sequence"/>
</dbReference>
<feature type="transmembrane region" description="Helical" evidence="5">
    <location>
        <begin position="376"/>
        <end position="394"/>
    </location>
</feature>
<comment type="subcellular location">
    <subcellularLocation>
        <location evidence="1">Membrane</location>
        <topology evidence="1">Multi-pass membrane protein</topology>
    </subcellularLocation>
</comment>
<dbReference type="PANTHER" id="PTHR37422:SF21">
    <property type="entry name" value="EXOQ-LIKE PROTEIN"/>
    <property type="match status" value="1"/>
</dbReference>
<feature type="transmembrane region" description="Helical" evidence="5">
    <location>
        <begin position="343"/>
        <end position="364"/>
    </location>
</feature>
<keyword evidence="2 5" id="KW-0812">Transmembrane</keyword>
<dbReference type="GO" id="GO:0016874">
    <property type="term" value="F:ligase activity"/>
    <property type="evidence" value="ECO:0007669"/>
    <property type="project" value="UniProtKB-KW"/>
</dbReference>
<reference evidence="7 9" key="1">
    <citation type="submission" date="2015-10" db="EMBL/GenBank/DDBJ databases">
        <title>Draft genome of Bosea thiooxidans.</title>
        <authorList>
            <person name="Wang X."/>
        </authorList>
    </citation>
    <scope>NUCLEOTIDE SEQUENCE [LARGE SCALE GENOMIC DNA]</scope>
    <source>
        <strain evidence="7 9">CGMCC 9174</strain>
    </source>
</reference>
<evidence type="ECO:0000313" key="9">
    <source>
        <dbReference type="Proteomes" id="UP000051562"/>
    </source>
</evidence>
<feature type="transmembrane region" description="Helical" evidence="5">
    <location>
        <begin position="16"/>
        <end position="33"/>
    </location>
</feature>
<keyword evidence="4 5" id="KW-0472">Membrane</keyword>
<dbReference type="InterPro" id="IPR007016">
    <property type="entry name" value="O-antigen_ligase-rel_domated"/>
</dbReference>
<gene>
    <name evidence="7" type="ORF">ARD30_08430</name>
    <name evidence="8" type="ORF">SAMN05660750_00340</name>
</gene>
<feature type="transmembrane region" description="Helical" evidence="5">
    <location>
        <begin position="101"/>
        <end position="123"/>
    </location>
</feature>
<keyword evidence="9" id="KW-1185">Reference proteome</keyword>
<feature type="transmembrane region" description="Helical" evidence="5">
    <location>
        <begin position="53"/>
        <end position="70"/>
    </location>
</feature>
<feature type="transmembrane region" description="Helical" evidence="5">
    <location>
        <begin position="77"/>
        <end position="95"/>
    </location>
</feature>
<reference evidence="8 10" key="2">
    <citation type="submission" date="2017-02" db="EMBL/GenBank/DDBJ databases">
        <authorList>
            <person name="Peterson S.W."/>
        </authorList>
    </citation>
    <scope>NUCLEOTIDE SEQUENCE [LARGE SCALE GENOMIC DNA]</scope>
    <source>
        <strain evidence="8 10">DSM 9653</strain>
    </source>
</reference>
<evidence type="ECO:0000256" key="3">
    <source>
        <dbReference type="ARBA" id="ARBA00022989"/>
    </source>
</evidence>
<dbReference type="OrthoDB" id="4391260at2"/>
<dbReference type="Pfam" id="PF04932">
    <property type="entry name" value="Wzy_C"/>
    <property type="match status" value="1"/>
</dbReference>
<name>A0A0Q3T2W0_9HYPH</name>
<proteinExistence type="predicted"/>
<dbReference type="AlphaFoldDB" id="A0A0Q3T2W0"/>
<feature type="transmembrane region" description="Helical" evidence="5">
    <location>
        <begin position="180"/>
        <end position="196"/>
    </location>
</feature>
<feature type="transmembrane region" description="Helical" evidence="5">
    <location>
        <begin position="130"/>
        <end position="152"/>
    </location>
</feature>